<protein>
    <recommendedName>
        <fullName evidence="7">Zn(2)-C6 fungal-type domain-containing protein</fullName>
    </recommendedName>
</protein>
<gene>
    <name evidence="8" type="ORF">GTA08_BOTSDO13644</name>
</gene>
<dbReference type="GO" id="GO:0003677">
    <property type="term" value="F:DNA binding"/>
    <property type="evidence" value="ECO:0007669"/>
    <property type="project" value="UniProtKB-KW"/>
</dbReference>
<dbReference type="Pfam" id="PF08493">
    <property type="entry name" value="AflR"/>
    <property type="match status" value="1"/>
</dbReference>
<dbReference type="Proteomes" id="UP000572817">
    <property type="component" value="Unassembled WGS sequence"/>
</dbReference>
<evidence type="ECO:0000256" key="3">
    <source>
        <dbReference type="ARBA" id="ARBA00023125"/>
    </source>
</evidence>
<dbReference type="InterPro" id="IPR013700">
    <property type="entry name" value="AflR"/>
</dbReference>
<feature type="region of interest" description="Disordered" evidence="6">
    <location>
        <begin position="145"/>
        <end position="194"/>
    </location>
</feature>
<name>A0A8H4J0S6_9PEZI</name>
<dbReference type="GO" id="GO:0045122">
    <property type="term" value="P:aflatoxin biosynthetic process"/>
    <property type="evidence" value="ECO:0007669"/>
    <property type="project" value="InterPro"/>
</dbReference>
<evidence type="ECO:0000313" key="9">
    <source>
        <dbReference type="Proteomes" id="UP000572817"/>
    </source>
</evidence>
<reference evidence="8" key="1">
    <citation type="submission" date="2020-04" db="EMBL/GenBank/DDBJ databases">
        <title>Genome Assembly and Annotation of Botryosphaeria dothidea sdau 11-99, a Latent Pathogen of Apple Fruit Ring Rot in China.</title>
        <authorList>
            <person name="Yu C."/>
            <person name="Diao Y."/>
            <person name="Lu Q."/>
            <person name="Zhao J."/>
            <person name="Cui S."/>
            <person name="Peng C."/>
            <person name="He B."/>
            <person name="Liu H."/>
        </authorList>
    </citation>
    <scope>NUCLEOTIDE SEQUENCE [LARGE SCALE GENOMIC DNA]</scope>
    <source>
        <strain evidence="8">Sdau11-99</strain>
    </source>
</reference>
<keyword evidence="9" id="KW-1185">Reference proteome</keyword>
<feature type="region of interest" description="Disordered" evidence="6">
    <location>
        <begin position="48"/>
        <end position="72"/>
    </location>
</feature>
<evidence type="ECO:0000256" key="6">
    <source>
        <dbReference type="SAM" id="MobiDB-lite"/>
    </source>
</evidence>
<dbReference type="Gene3D" id="4.10.240.10">
    <property type="entry name" value="Zn(2)-C6 fungal-type DNA-binding domain"/>
    <property type="match status" value="1"/>
</dbReference>
<dbReference type="AlphaFoldDB" id="A0A8H4J0S6"/>
<feature type="domain" description="Zn(2)-C6 fungal-type" evidence="7">
    <location>
        <begin position="15"/>
        <end position="46"/>
    </location>
</feature>
<keyword evidence="1" id="KW-0479">Metal-binding</keyword>
<keyword evidence="2" id="KW-0805">Transcription regulation</keyword>
<dbReference type="GO" id="GO:0008270">
    <property type="term" value="F:zinc ion binding"/>
    <property type="evidence" value="ECO:0007669"/>
    <property type="project" value="InterPro"/>
</dbReference>
<evidence type="ECO:0000256" key="5">
    <source>
        <dbReference type="ARBA" id="ARBA00023242"/>
    </source>
</evidence>
<keyword evidence="3" id="KW-0238">DNA-binding</keyword>
<dbReference type="OrthoDB" id="4719928at2759"/>
<keyword evidence="5" id="KW-0539">Nucleus</keyword>
<dbReference type="PROSITE" id="PS50048">
    <property type="entry name" value="ZN2_CY6_FUNGAL_2"/>
    <property type="match status" value="1"/>
</dbReference>
<keyword evidence="4" id="KW-0804">Transcription</keyword>
<sequence length="395" mass="42729">MPRVKNERIGKERQSCESCYRSKVRCAADGPGPCARCKDREITCVRGVQKPLGRTPGARNRRKNKTATTQTEDRYPLTPETIATVASEKNSTGPTATSTEMGDVFTFDDHNQLFDADFDFGEFLKPVADCPDAFLDCGVSTMTDVSHGSSATPGNSSSISTSPPSSSATSGLFRMTTGADLTEPPPSTEHSPRPFSVDLSVAFSTGSADDLFDHLPCTCKENIIQVVDTLQAAQQRDDGNNSNDDHPALDRLLNVNSISLGTITTFLDCLSIHDASLVLLVCHLLQRMLSLYQDAWFATTTTTTTTINGITPAAAVLAPDNGLTISFGAYKLVGEDAQAIVRQVIFLEVAKIGGVLRRLEEGEAMYGDSSNNTLVPVLQRSLKQELKRLEDRLNI</sequence>
<evidence type="ECO:0000256" key="1">
    <source>
        <dbReference type="ARBA" id="ARBA00022723"/>
    </source>
</evidence>
<accession>A0A8H4J0S6</accession>
<organism evidence="8 9">
    <name type="scientific">Botryosphaeria dothidea</name>
    <dbReference type="NCBI Taxonomy" id="55169"/>
    <lineage>
        <taxon>Eukaryota</taxon>
        <taxon>Fungi</taxon>
        <taxon>Dikarya</taxon>
        <taxon>Ascomycota</taxon>
        <taxon>Pezizomycotina</taxon>
        <taxon>Dothideomycetes</taxon>
        <taxon>Dothideomycetes incertae sedis</taxon>
        <taxon>Botryosphaeriales</taxon>
        <taxon>Botryosphaeriaceae</taxon>
        <taxon>Botryosphaeria</taxon>
    </lineage>
</organism>
<evidence type="ECO:0000256" key="4">
    <source>
        <dbReference type="ARBA" id="ARBA00023163"/>
    </source>
</evidence>
<dbReference type="CDD" id="cd00067">
    <property type="entry name" value="GAL4"/>
    <property type="match status" value="1"/>
</dbReference>
<evidence type="ECO:0000313" key="8">
    <source>
        <dbReference type="EMBL" id="KAF4310694.1"/>
    </source>
</evidence>
<feature type="compositionally biased region" description="Low complexity" evidence="6">
    <location>
        <begin position="146"/>
        <end position="171"/>
    </location>
</feature>
<dbReference type="GO" id="GO:0005634">
    <property type="term" value="C:nucleus"/>
    <property type="evidence" value="ECO:0007669"/>
    <property type="project" value="InterPro"/>
</dbReference>
<dbReference type="InterPro" id="IPR001138">
    <property type="entry name" value="Zn2Cys6_DnaBD"/>
</dbReference>
<evidence type="ECO:0000256" key="2">
    <source>
        <dbReference type="ARBA" id="ARBA00023015"/>
    </source>
</evidence>
<dbReference type="GO" id="GO:0000981">
    <property type="term" value="F:DNA-binding transcription factor activity, RNA polymerase II-specific"/>
    <property type="evidence" value="ECO:0007669"/>
    <property type="project" value="InterPro"/>
</dbReference>
<dbReference type="EMBL" id="WWBZ02000013">
    <property type="protein sequence ID" value="KAF4310694.1"/>
    <property type="molecule type" value="Genomic_DNA"/>
</dbReference>
<dbReference type="SUPFAM" id="SSF57701">
    <property type="entry name" value="Zn2/Cys6 DNA-binding domain"/>
    <property type="match status" value="1"/>
</dbReference>
<dbReference type="InterPro" id="IPR036864">
    <property type="entry name" value="Zn2-C6_fun-type_DNA-bd_sf"/>
</dbReference>
<evidence type="ECO:0000259" key="7">
    <source>
        <dbReference type="PROSITE" id="PS50048"/>
    </source>
</evidence>
<comment type="caution">
    <text evidence="8">The sequence shown here is derived from an EMBL/GenBank/DDBJ whole genome shotgun (WGS) entry which is preliminary data.</text>
</comment>
<proteinExistence type="predicted"/>